<dbReference type="RefSeq" id="WP_008488354.1">
    <property type="nucleotide sequence ID" value="NZ_AMRG01000006.1"/>
</dbReference>
<reference evidence="1 2" key="1">
    <citation type="journal article" date="2012" name="J. Bacteriol.">
        <title>Genome Sequence of Idiomarina xiamenensis Type Strain 10-D-4.</title>
        <authorList>
            <person name="Lai Q."/>
            <person name="Wang L."/>
            <person name="Wang W."/>
            <person name="Shao Z."/>
        </authorList>
    </citation>
    <scope>NUCLEOTIDE SEQUENCE [LARGE SCALE GENOMIC DNA]</scope>
    <source>
        <strain evidence="1 2">10-D-4</strain>
    </source>
</reference>
<name>K2KPB8_9GAMM</name>
<gene>
    <name evidence="1" type="ORF">A10D4_05986</name>
</gene>
<dbReference type="PATRIC" id="fig|740709.3.peg.1223"/>
<sequence>MSRHAYRFYGVLFLLLLVTVIVQYSLPPQPEVRVDSHKQPFDVEFAEPVDVSTSKDSTEYATVDAKRIEKESAIPPTSLELNSVSASSIDINRANAAQIHATIDDFKQRMDNESIDQSWAYRRQTEINDVFINDERLRDLKLKSVDCRETLCQINLSSQPTIGRFTAMMQVQRALVAAPWYQSHMRSAIGGDSDADHDGDWVIYLSR</sequence>
<keyword evidence="2" id="KW-1185">Reference proteome</keyword>
<proteinExistence type="predicted"/>
<accession>K2KPB8</accession>
<comment type="caution">
    <text evidence="1">The sequence shown here is derived from an EMBL/GenBank/DDBJ whole genome shotgun (WGS) entry which is preliminary data.</text>
</comment>
<dbReference type="Proteomes" id="UP000014115">
    <property type="component" value="Unassembled WGS sequence"/>
</dbReference>
<dbReference type="OrthoDB" id="6238433at2"/>
<evidence type="ECO:0000313" key="2">
    <source>
        <dbReference type="Proteomes" id="UP000014115"/>
    </source>
</evidence>
<dbReference type="EMBL" id="AMRG01000006">
    <property type="protein sequence ID" value="EKE84219.1"/>
    <property type="molecule type" value="Genomic_DNA"/>
</dbReference>
<evidence type="ECO:0000313" key="1">
    <source>
        <dbReference type="EMBL" id="EKE84219.1"/>
    </source>
</evidence>
<protein>
    <submittedName>
        <fullName evidence="1">Uncharacterized protein</fullName>
    </submittedName>
</protein>
<dbReference type="STRING" id="740709.A10D4_05986"/>
<dbReference type="AlphaFoldDB" id="K2KPB8"/>
<organism evidence="1 2">
    <name type="scientific">Idiomarina xiamenensis 10-D-4</name>
    <dbReference type="NCBI Taxonomy" id="740709"/>
    <lineage>
        <taxon>Bacteria</taxon>
        <taxon>Pseudomonadati</taxon>
        <taxon>Pseudomonadota</taxon>
        <taxon>Gammaproteobacteria</taxon>
        <taxon>Alteromonadales</taxon>
        <taxon>Idiomarinaceae</taxon>
        <taxon>Idiomarina</taxon>
    </lineage>
</organism>